<dbReference type="Pfam" id="PF13385">
    <property type="entry name" value="Laminin_G_3"/>
    <property type="match status" value="2"/>
</dbReference>
<dbReference type="Gene3D" id="2.60.120.260">
    <property type="entry name" value="Galactose-binding domain-like"/>
    <property type="match status" value="4"/>
</dbReference>
<dbReference type="InterPro" id="IPR004954">
    <property type="entry name" value="Mucin-bd"/>
</dbReference>
<dbReference type="SUPFAM" id="SSF49452">
    <property type="entry name" value="Starch-binding domain-like"/>
    <property type="match status" value="1"/>
</dbReference>
<dbReference type="Pfam" id="PF02973">
    <property type="entry name" value="Sialidase"/>
    <property type="match status" value="1"/>
</dbReference>
<dbReference type="PROSITE" id="PS51175">
    <property type="entry name" value="CBM6"/>
    <property type="match status" value="3"/>
</dbReference>
<evidence type="ECO:0000256" key="1">
    <source>
        <dbReference type="ARBA" id="ARBA00007257"/>
    </source>
</evidence>
<dbReference type="EMBL" id="WHJC01000041">
    <property type="protein sequence ID" value="MPQ43127.1"/>
    <property type="molecule type" value="Genomic_DNA"/>
</dbReference>
<comment type="caution">
    <text evidence="5">The sequence shown here is derived from an EMBL/GenBank/DDBJ whole genome shotgun (WGS) entry which is preliminary data.</text>
</comment>
<dbReference type="Pfam" id="PF03272">
    <property type="entry name" value="Mucin_bdg"/>
    <property type="match status" value="3"/>
</dbReference>
<dbReference type="SUPFAM" id="SSF49785">
    <property type="entry name" value="Galactose-binding domain-like"/>
    <property type="match status" value="2"/>
</dbReference>
<reference evidence="5 6" key="1">
    <citation type="submission" date="2019-10" db="EMBL/GenBank/DDBJ databases">
        <title>The Genome Sequence of Clostridium tarantellae Isolated from Fish Brain.</title>
        <authorList>
            <person name="Bano L."/>
            <person name="Kiel M."/>
            <person name="Sales G."/>
            <person name="Doxey A.C."/>
            <person name="Mansfield M.J."/>
            <person name="Schiavone M."/>
            <person name="Rossetto O."/>
            <person name="Pirazzini M."/>
            <person name="Dobrindt U."/>
            <person name="Montecucco C."/>
        </authorList>
    </citation>
    <scope>NUCLEOTIDE SEQUENCE [LARGE SCALE GENOMIC DNA]</scope>
    <source>
        <strain evidence="5 6">DSM 3997</strain>
    </source>
</reference>
<dbReference type="InterPro" id="IPR008979">
    <property type="entry name" value="Galactose-bd-like_sf"/>
</dbReference>
<feature type="domain" description="CBM6" evidence="4">
    <location>
        <begin position="309"/>
        <end position="430"/>
    </location>
</feature>
<dbReference type="Gene3D" id="2.60.120.200">
    <property type="match status" value="3"/>
</dbReference>
<dbReference type="OrthoDB" id="3194789at2"/>
<keyword evidence="3" id="KW-0732">Signal</keyword>
<dbReference type="RefSeq" id="WP_152888367.1">
    <property type="nucleotide sequence ID" value="NZ_WHJC01000041.1"/>
</dbReference>
<accession>A0A6I1MLY6</accession>
<dbReference type="PANTHER" id="PTHR36108">
    <property type="entry name" value="COLOSSIN-B-RELATED"/>
    <property type="match status" value="1"/>
</dbReference>
<sequence length="1859" mass="199973">MQIRQDKYNVTQSQRVEVLGKGSDIRLDLKLDFNTKQPNLGSSIIGKVVDSNNNPIQGAVVKLMDDKLQPLTNTSTDANGNYSIDSIAYSSVYNMIAIAPGKILSQASPFTLLSSQSTTVNFTLQSDTNTTFGAISGTIMDSNVNPISGAIVLLYSVVSGIDNLMAITYTDTAGIFVFSELNSGNYKITVTALGYMQGDSTVTVQSGNITTISKILNINPQAADGIVSGVITDSTNSPVVGADVILYNVDNNNILTPVAFTRTNSAGIYTFINVPAGNYLVKSNQSQLITVNTPTSPNTITNTSSLPTGTYDVALGSLEGGAVVDSVTSYATNIGGPTDGSSTVTVNVLSQGDYNIAVKYIAADVNRPMKVDINGVNTGTIYELPKTAGWTVNDALTYTIPVKLMAGDNTIKFYGDGINYAPNLCLFTVNELVISTPSTIPIENNKFEFLGYYNILKTSIEFDAINKKLVVKSSGDMIHEFLPNSVYLSAALYDNNGNELIMSSALGSETADSFANTLNGVSFQYGYYLKVTHAEKSGRLKLIGNVVNSPKDLSQGFEGVDLTTAMFYITNNGIEYSTTPITTITSTIPALSYSVNKVFNGTSDYLDITNDLSTVQNLTEGAIVVKFKTTSTLPNQAIFSMTSTTDANTKLAVFSSSGTSIGRIRYEVRQGTTQLFGYNMIPYLNDGNLHTVLISVGTRGVEGYIDGVNAFTVPASHNFFADITGENTMNIGRILTSSGGQWYFNGTIEYVDIYGNELTVEQAKVMSMNNYKEITTINSTTITALSANSFDIQGLNWMTINKVQFDTTNKKLMVTSTGSVAHEFLPKNMYFGMSLYDGNNNLKASAFTLGENDGSSFATALNGVTFDYGYYLKIYHAEPWRLILTDTVAGAPVDLSNGFNNVDFNTINLYIQPTGLQYVTVPGLNSYVVTGTVPITLNAVTNVTTSTGISPQLNNTFQGSIGDSGGYVTLTVTVPTDGVYKLGVQYLCGDRDRLLQVDVNGSNSGNPYIAYKTVDWSATNAKIMNGLITLNAGSNTLKLYNKSNAPGPWVGNLTITSTTKVSYMYTTNVTTGSLVNGANLQLVGNFVGGIGDTGGYVISTVSVPTSGLYNLGVQYLNSNTSAPFRMDINGVSTNIVYNTMATPYYIPPVAPIMNIAVTLNAGVNTIKFYNSPNAVGPWIGNLIVTPTIPSSSITSTTTPVIPSTIPVLSYSMNKVFNGTSDYLDVTNDLPKVQNLTEGAIVVKFKTTTTLPNHAIFSMSDSTNASTEITVLLGSGSAIGKVRYEVKDNGVQKFGYYVVAPVVNDGNYHTAIISVGSRGVEGYVDGVNVFTLPTYKSFFADVTTPNALNIGRSITSNGGIWYFNGIIEYVDVYDNELTVEQAQVMSMNNYKATPVLSANTYNILAGALNGGATINEPTDYVGYIGGPTDGSSTVTVNVSSARAYNILVKYIAADVNRKMKLDINGVNTGTIYELPKTAGWTVNDALIYTIPVNLMVGNNTIKFHGDGTNYAPNLGVFTMESIPTIEDNKFNFLGLSSILRASIGFDDINKKLVVNSSGDQVHVYFSTVYFSATLYDNNGNEMVTASALGTGTADNFANTLNGVSFQYGYYLKVTHAEPDSRLKLTGNVINSPKDLSQGFNGVDLTTAMFYITNKGLQYSTMPITTINSTTNTVPYLSYNINKVFNGSTDYLDITNDIPKVQNLTEGSIVVKFKTTSTVPSQAIFSMSDTNNANTKLILMLSSGTSTGRVRYEVRQDTLQLFGYNMSPYLNDGIYHTTLVTVGSRGVEGYIDGINSFTVPIGQGFFGDITGENTMNIGKLVTSDGDKWYFNGTIDYIDIYDYELTVSEAEAMSMNDYKQTP</sequence>
<dbReference type="InterPro" id="IPR005084">
    <property type="entry name" value="CBM6"/>
</dbReference>
<dbReference type="InterPro" id="IPR013784">
    <property type="entry name" value="Carb-bd-like_fold"/>
</dbReference>
<keyword evidence="2" id="KW-0964">Secreted</keyword>
<dbReference type="SUPFAM" id="SSF49478">
    <property type="entry name" value="Cna protein B-type domain"/>
    <property type="match status" value="1"/>
</dbReference>
<dbReference type="SUPFAM" id="SSF49464">
    <property type="entry name" value="Carboxypeptidase regulatory domain-like"/>
    <property type="match status" value="1"/>
</dbReference>
<dbReference type="Pfam" id="PF13620">
    <property type="entry name" value="CarboxypepD_reg"/>
    <property type="match status" value="3"/>
</dbReference>
<dbReference type="GO" id="GO:0004308">
    <property type="term" value="F:exo-alpha-sialidase activity"/>
    <property type="evidence" value="ECO:0007669"/>
    <property type="project" value="InterPro"/>
</dbReference>
<comment type="similarity">
    <text evidence="1">Belongs to the serine-aspartate repeat-containing protein (SDr) family.</text>
</comment>
<feature type="domain" description="CBM6" evidence="4">
    <location>
        <begin position="1392"/>
        <end position="1519"/>
    </location>
</feature>
<dbReference type="Proteomes" id="UP000430345">
    <property type="component" value="Unassembled WGS sequence"/>
</dbReference>
<dbReference type="GO" id="GO:0030246">
    <property type="term" value="F:carbohydrate binding"/>
    <property type="evidence" value="ECO:0007669"/>
    <property type="project" value="InterPro"/>
</dbReference>
<evidence type="ECO:0000256" key="3">
    <source>
        <dbReference type="ARBA" id="ARBA00022729"/>
    </source>
</evidence>
<evidence type="ECO:0000256" key="2">
    <source>
        <dbReference type="ARBA" id="ARBA00022525"/>
    </source>
</evidence>
<dbReference type="Gene3D" id="2.60.40.1120">
    <property type="entry name" value="Carboxypeptidase-like, regulatory domain"/>
    <property type="match status" value="3"/>
</dbReference>
<dbReference type="InterPro" id="IPR004124">
    <property type="entry name" value="Glyco_hydro_33_N"/>
</dbReference>
<organism evidence="5 6">
    <name type="scientific">Clostridium tarantellae</name>
    <dbReference type="NCBI Taxonomy" id="39493"/>
    <lineage>
        <taxon>Bacteria</taxon>
        <taxon>Bacillati</taxon>
        <taxon>Bacillota</taxon>
        <taxon>Clostridia</taxon>
        <taxon>Eubacteriales</taxon>
        <taxon>Clostridiaceae</taxon>
        <taxon>Clostridium</taxon>
    </lineage>
</organism>
<protein>
    <recommendedName>
        <fullName evidence="4">CBM6 domain-containing protein</fullName>
    </recommendedName>
</protein>
<evidence type="ECO:0000313" key="5">
    <source>
        <dbReference type="EMBL" id="MPQ43127.1"/>
    </source>
</evidence>
<evidence type="ECO:0000259" key="4">
    <source>
        <dbReference type="PROSITE" id="PS51175"/>
    </source>
</evidence>
<proteinExistence type="inferred from homology"/>
<keyword evidence="6" id="KW-1185">Reference proteome</keyword>
<dbReference type="GO" id="GO:0005975">
    <property type="term" value="P:carbohydrate metabolic process"/>
    <property type="evidence" value="ECO:0007669"/>
    <property type="project" value="InterPro"/>
</dbReference>
<dbReference type="InterPro" id="IPR013320">
    <property type="entry name" value="ConA-like_dom_sf"/>
</dbReference>
<dbReference type="InterPro" id="IPR008969">
    <property type="entry name" value="CarboxyPept-like_regulatory"/>
</dbReference>
<dbReference type="SUPFAM" id="SSF49899">
    <property type="entry name" value="Concanavalin A-like lectins/glucanases"/>
    <property type="match status" value="3"/>
</dbReference>
<gene>
    <name evidence="5" type="ORF">GBZ86_05045</name>
</gene>
<evidence type="ECO:0000313" key="6">
    <source>
        <dbReference type="Proteomes" id="UP000430345"/>
    </source>
</evidence>
<name>A0A6I1MLY6_9CLOT</name>
<feature type="domain" description="CBM6" evidence="4">
    <location>
        <begin position="919"/>
        <end position="1056"/>
    </location>
</feature>
<dbReference type="PANTHER" id="PTHR36108:SF13">
    <property type="entry name" value="COLOSSIN-B-RELATED"/>
    <property type="match status" value="1"/>
</dbReference>